<feature type="region of interest" description="Disordered" evidence="1">
    <location>
        <begin position="769"/>
        <end position="801"/>
    </location>
</feature>
<dbReference type="SUPFAM" id="SSF48208">
    <property type="entry name" value="Six-hairpin glycosidases"/>
    <property type="match status" value="1"/>
</dbReference>
<proteinExistence type="predicted"/>
<protein>
    <submittedName>
        <fullName evidence="5">GH92 family glycosyl hydrolase</fullName>
        <ecNumber evidence="5">3.2.1.-</ecNumber>
    </submittedName>
</protein>
<comment type="caution">
    <text evidence="5">The sequence shown here is derived from an EMBL/GenBank/DDBJ whole genome shotgun (WGS) entry which is preliminary data.</text>
</comment>
<dbReference type="InterPro" id="IPR041371">
    <property type="entry name" value="GH92_N"/>
</dbReference>
<evidence type="ECO:0000259" key="3">
    <source>
        <dbReference type="Pfam" id="PF07971"/>
    </source>
</evidence>
<keyword evidence="5" id="KW-0326">Glycosidase</keyword>
<feature type="compositionally biased region" description="Low complexity" evidence="1">
    <location>
        <begin position="781"/>
        <end position="801"/>
    </location>
</feature>
<dbReference type="Pfam" id="PF17678">
    <property type="entry name" value="Glyco_hydro_92N"/>
    <property type="match status" value="1"/>
</dbReference>
<dbReference type="PANTHER" id="PTHR12143">
    <property type="entry name" value="PEPTIDE N-GLYCANASE PNGASE -RELATED"/>
    <property type="match status" value="1"/>
</dbReference>
<sequence length="801" mass="88887">MKRILTTRPLRAAVATLFAGSMLATGVIDAGAAFARPQAGATAQTASVDLVNPLMGTDSSYELSYGNTYPAVAVPFGMNAWTPVTGKLGSGWGYTYDANKINGIKQTHQPSPWMNDYAALALMAMTGPLRVKQDERVSWYSHKAEESRPYSYKVYLADYDVTAEVAPTNRAAQFRFTFPKSDDAHILIDGQAGGSMVSVDPARRRITGYVRNNSGGVPANFHNWFVAEFDHDFTVTRTWDDNGQVTAAPTREGDHVGAVVSFRTAKGEQVSVKVASSFISAEQAARNLDAEIGRDGFEQTKAKAKTAWQREFDRIQVTDPDTENRRIFYSALYRMLQFPRTFHEVDAGGQTVHYSPYDGKVHAGPLYTDNGFWDTWRAVFPFFALMYPERDGEIMQGLVNTYKESGWLPEWASPGHRDVMIGSNSANLIADAYSAGVRGFDVNTLYEAMVKNATTSEGRPRDKKGKVVGAVGREGVEYYNRLGYVPYDVDINENAARTLEYATADFSLSRVAAALGKTEDARLYAGRAQNYRKLFDTESGWMRGRNQDGSWSTPFNPYKWGDAFTEGNSVHYSWSVMQDVQGLIDLMGGDTAFTDRLDSVFTTPPIFDDSYYGQVIHEIREMQIVDMGQYAHGNQPIQHMIYLYDWAGQPWKTQFHVRDVMRKLYSSAPDGYPGDEDNGQTSAWYVFSALGFYPVTPAVGQYAVGSPLFRSVRLAMPGGRTLTIEAQNNGPENVYIQSVRFNGKTHDKPWLSRDALKQGGNLRFVMGPTPNRNWGARKADAPFSMSAPQSPPQSAARSAAK</sequence>
<dbReference type="Gene3D" id="2.70.98.10">
    <property type="match status" value="1"/>
</dbReference>
<dbReference type="InterPro" id="IPR012939">
    <property type="entry name" value="Glyco_hydro_92"/>
</dbReference>
<evidence type="ECO:0000313" key="6">
    <source>
        <dbReference type="Proteomes" id="UP000763641"/>
    </source>
</evidence>
<feature type="domain" description="Glycosyl hydrolase family 92 N-terminal" evidence="4">
    <location>
        <begin position="50"/>
        <end position="277"/>
    </location>
</feature>
<dbReference type="Gene3D" id="1.20.1050.60">
    <property type="entry name" value="alpha-1,2-mannosidase"/>
    <property type="match status" value="1"/>
</dbReference>
<evidence type="ECO:0000256" key="2">
    <source>
        <dbReference type="SAM" id="SignalP"/>
    </source>
</evidence>
<dbReference type="PANTHER" id="PTHR12143:SF43">
    <property type="entry name" value="PUTATIVE-RELATED"/>
    <property type="match status" value="1"/>
</dbReference>
<organism evidence="5 6">
    <name type="scientific">Sphingomonas longa</name>
    <dbReference type="NCBI Taxonomy" id="2778730"/>
    <lineage>
        <taxon>Bacteria</taxon>
        <taxon>Pseudomonadati</taxon>
        <taxon>Pseudomonadota</taxon>
        <taxon>Alphaproteobacteria</taxon>
        <taxon>Sphingomonadales</taxon>
        <taxon>Sphingomonadaceae</taxon>
        <taxon>Sphingomonas</taxon>
    </lineage>
</organism>
<dbReference type="NCBIfam" id="TIGR01180">
    <property type="entry name" value="aman2_put"/>
    <property type="match status" value="1"/>
</dbReference>
<feature type="signal peptide" evidence="2">
    <location>
        <begin position="1"/>
        <end position="24"/>
    </location>
</feature>
<reference evidence="5 6" key="1">
    <citation type="submission" date="2020-12" db="EMBL/GenBank/DDBJ databases">
        <title>Sphingomonas sp.</title>
        <authorList>
            <person name="Kim M.K."/>
        </authorList>
    </citation>
    <scope>NUCLEOTIDE SEQUENCE [LARGE SCALE GENOMIC DNA]</scope>
    <source>
        <strain evidence="5 6">BT552</strain>
    </source>
</reference>
<name>A0ABS2DB91_9SPHN</name>
<keyword evidence="5" id="KW-0378">Hydrolase</keyword>
<dbReference type="GO" id="GO:0016798">
    <property type="term" value="F:hydrolase activity, acting on glycosyl bonds"/>
    <property type="evidence" value="ECO:0007669"/>
    <property type="project" value="UniProtKB-KW"/>
</dbReference>
<evidence type="ECO:0000313" key="5">
    <source>
        <dbReference type="EMBL" id="MBM6578211.1"/>
    </source>
</evidence>
<dbReference type="EMBL" id="JAFEMC010000006">
    <property type="protein sequence ID" value="MBM6578211.1"/>
    <property type="molecule type" value="Genomic_DNA"/>
</dbReference>
<evidence type="ECO:0000256" key="1">
    <source>
        <dbReference type="SAM" id="MobiDB-lite"/>
    </source>
</evidence>
<dbReference type="InterPro" id="IPR014718">
    <property type="entry name" value="GH-type_carb-bd"/>
</dbReference>
<keyword evidence="2" id="KW-0732">Signal</keyword>
<evidence type="ECO:0000259" key="4">
    <source>
        <dbReference type="Pfam" id="PF17678"/>
    </source>
</evidence>
<feature type="chain" id="PRO_5047525888" evidence="2">
    <location>
        <begin position="25"/>
        <end position="801"/>
    </location>
</feature>
<dbReference type="Gene3D" id="3.30.2080.10">
    <property type="entry name" value="GH92 mannosidase domain"/>
    <property type="match status" value="1"/>
</dbReference>
<dbReference type="InterPro" id="IPR050883">
    <property type="entry name" value="PNGase"/>
</dbReference>
<dbReference type="Proteomes" id="UP000763641">
    <property type="component" value="Unassembled WGS sequence"/>
</dbReference>
<accession>A0ABS2DB91</accession>
<dbReference type="EC" id="3.2.1.-" evidence="5"/>
<dbReference type="Pfam" id="PF07971">
    <property type="entry name" value="Glyco_hydro_92"/>
    <property type="match status" value="1"/>
</dbReference>
<dbReference type="Gene3D" id="1.20.1610.10">
    <property type="entry name" value="alpha-1,2-mannosidases domains"/>
    <property type="match status" value="1"/>
</dbReference>
<gene>
    <name evidence="5" type="ORF">ILT43_17650</name>
</gene>
<keyword evidence="6" id="KW-1185">Reference proteome</keyword>
<dbReference type="RefSeq" id="WP_204200303.1">
    <property type="nucleotide sequence ID" value="NZ_JAFEMC010000006.1"/>
</dbReference>
<feature type="domain" description="Glycosyl hydrolase family 92" evidence="3">
    <location>
        <begin position="283"/>
        <end position="768"/>
    </location>
</feature>
<dbReference type="InterPro" id="IPR005887">
    <property type="entry name" value="GH92_a_mannosidase_put"/>
</dbReference>
<dbReference type="InterPro" id="IPR008928">
    <property type="entry name" value="6-hairpin_glycosidase_sf"/>
</dbReference>